<keyword evidence="7 9" id="KW-0472">Membrane</keyword>
<evidence type="ECO:0000256" key="9">
    <source>
        <dbReference type="SAM" id="Phobius"/>
    </source>
</evidence>
<dbReference type="GO" id="GO:0005886">
    <property type="term" value="C:plasma membrane"/>
    <property type="evidence" value="ECO:0007669"/>
    <property type="project" value="UniProtKB-SubCell"/>
</dbReference>
<evidence type="ECO:0000256" key="8">
    <source>
        <dbReference type="SAM" id="MobiDB-lite"/>
    </source>
</evidence>
<comment type="caution">
    <text evidence="10">The sequence shown here is derived from an EMBL/GenBank/DDBJ whole genome shotgun (WGS) entry which is preliminary data.</text>
</comment>
<keyword evidence="2" id="KW-0813">Transport</keyword>
<reference evidence="10 11" key="1">
    <citation type="submission" date="2023-08" db="EMBL/GenBank/DDBJ databases">
        <title>Black Yeasts Isolated from many extreme environments.</title>
        <authorList>
            <person name="Coleine C."/>
            <person name="Stajich J.E."/>
            <person name="Selbmann L."/>
        </authorList>
    </citation>
    <scope>NUCLEOTIDE SEQUENCE [LARGE SCALE GENOMIC DNA]</scope>
    <source>
        <strain evidence="10 11">CCFEE 5935</strain>
    </source>
</reference>
<keyword evidence="4" id="KW-0997">Cell inner membrane</keyword>
<evidence type="ECO:0000256" key="4">
    <source>
        <dbReference type="ARBA" id="ARBA00022519"/>
    </source>
</evidence>
<evidence type="ECO:0000313" key="10">
    <source>
        <dbReference type="EMBL" id="KAK5167037.1"/>
    </source>
</evidence>
<dbReference type="InterPro" id="IPR007272">
    <property type="entry name" value="Sulf_transp_TsuA/YedE"/>
</dbReference>
<keyword evidence="11" id="KW-1185">Reference proteome</keyword>
<comment type="subcellular location">
    <subcellularLocation>
        <location evidence="1">Cell inner membrane</location>
        <topology evidence="1">Multi-pass membrane protein</topology>
    </subcellularLocation>
</comment>
<proteinExistence type="predicted"/>
<evidence type="ECO:0008006" key="12">
    <source>
        <dbReference type="Google" id="ProtNLM"/>
    </source>
</evidence>
<evidence type="ECO:0000313" key="11">
    <source>
        <dbReference type="Proteomes" id="UP001337655"/>
    </source>
</evidence>
<dbReference type="EMBL" id="JAVRRT010000012">
    <property type="protein sequence ID" value="KAK5167037.1"/>
    <property type="molecule type" value="Genomic_DNA"/>
</dbReference>
<dbReference type="GeneID" id="89929102"/>
<dbReference type="AlphaFoldDB" id="A0AAV9P6C1"/>
<evidence type="ECO:0000256" key="1">
    <source>
        <dbReference type="ARBA" id="ARBA00004429"/>
    </source>
</evidence>
<feature type="transmembrane region" description="Helical" evidence="9">
    <location>
        <begin position="97"/>
        <end position="117"/>
    </location>
</feature>
<keyword evidence="3" id="KW-1003">Cell membrane</keyword>
<keyword evidence="6 9" id="KW-1133">Transmembrane helix</keyword>
<gene>
    <name evidence="10" type="ORF">LTR77_007766</name>
</gene>
<dbReference type="Pfam" id="PF04143">
    <property type="entry name" value="Sulf_transp"/>
    <property type="match status" value="1"/>
</dbReference>
<feature type="transmembrane region" description="Helical" evidence="9">
    <location>
        <begin position="229"/>
        <end position="256"/>
    </location>
</feature>
<name>A0AAV9P6C1_9PEZI</name>
<keyword evidence="5 9" id="KW-0812">Transmembrane</keyword>
<dbReference type="PANTHER" id="PTHR30574">
    <property type="entry name" value="INNER MEMBRANE PROTEIN YEDE"/>
    <property type="match status" value="1"/>
</dbReference>
<sequence>MRDRRTENPPAIRTANSTAQATPRALNSIRNLAPGREREASRTVYNELQLPYQHDGFAQYFYRSMQLSEFASGALFAVGLFSSGVYRPEVIKAQFSFSSNVMITTMMAASAASAIVIDLADRFGIMKKKHSQPSSLGFFSFDSNLIGGLLIGLGMATTGSCPGTSFAQVGAGNINGVLVVIGGLLGAITFVRLQDSLTRARAQKETQTAPQDPPNPTLSKSQSKTPLDIATALGIPPMVLLLIWVPMCLAVMRIAFARDRSQALSNPGILPPAYGGLFIGLAQFATVSFAGHALGASSGYEHVARWLQSKVTSKPSNGEGGQPLLTGSVIFSIGIVCSAAMQNYIFNGVKPFANNGIQFPSNLVALQMVAGGWAMVLGSRVARGCTSGHGISGLSKFSLPSLVTTASMFGMGIASTAMLRH</sequence>
<feature type="transmembrane region" description="Helical" evidence="9">
    <location>
        <begin position="357"/>
        <end position="376"/>
    </location>
</feature>
<evidence type="ECO:0000256" key="7">
    <source>
        <dbReference type="ARBA" id="ARBA00023136"/>
    </source>
</evidence>
<feature type="transmembrane region" description="Helical" evidence="9">
    <location>
        <begin position="138"/>
        <end position="157"/>
    </location>
</feature>
<dbReference type="PANTHER" id="PTHR30574:SF1">
    <property type="entry name" value="SULPHUR TRANSPORT DOMAIN-CONTAINING PROTEIN"/>
    <property type="match status" value="1"/>
</dbReference>
<accession>A0AAV9P6C1</accession>
<feature type="transmembrane region" description="Helical" evidence="9">
    <location>
        <begin position="324"/>
        <end position="345"/>
    </location>
</feature>
<organism evidence="10 11">
    <name type="scientific">Saxophila tyrrhenica</name>
    <dbReference type="NCBI Taxonomy" id="1690608"/>
    <lineage>
        <taxon>Eukaryota</taxon>
        <taxon>Fungi</taxon>
        <taxon>Dikarya</taxon>
        <taxon>Ascomycota</taxon>
        <taxon>Pezizomycotina</taxon>
        <taxon>Dothideomycetes</taxon>
        <taxon>Dothideomycetidae</taxon>
        <taxon>Mycosphaerellales</taxon>
        <taxon>Extremaceae</taxon>
        <taxon>Saxophila</taxon>
    </lineage>
</organism>
<evidence type="ECO:0000256" key="3">
    <source>
        <dbReference type="ARBA" id="ARBA00022475"/>
    </source>
</evidence>
<evidence type="ECO:0000256" key="6">
    <source>
        <dbReference type="ARBA" id="ARBA00022989"/>
    </source>
</evidence>
<evidence type="ECO:0000256" key="5">
    <source>
        <dbReference type="ARBA" id="ARBA00022692"/>
    </source>
</evidence>
<feature type="transmembrane region" description="Helical" evidence="9">
    <location>
        <begin position="169"/>
        <end position="191"/>
    </location>
</feature>
<evidence type="ECO:0000256" key="2">
    <source>
        <dbReference type="ARBA" id="ARBA00022448"/>
    </source>
</evidence>
<feature type="region of interest" description="Disordered" evidence="8">
    <location>
        <begin position="1"/>
        <end position="20"/>
    </location>
</feature>
<protein>
    <recommendedName>
        <fullName evidence="12">Sulphur transport domain-containing protein</fullName>
    </recommendedName>
</protein>
<dbReference type="RefSeq" id="XP_064656845.1">
    <property type="nucleotide sequence ID" value="XM_064805003.1"/>
</dbReference>
<dbReference type="Proteomes" id="UP001337655">
    <property type="component" value="Unassembled WGS sequence"/>
</dbReference>
<feature type="region of interest" description="Disordered" evidence="8">
    <location>
        <begin position="201"/>
        <end position="223"/>
    </location>
</feature>
<feature type="transmembrane region" description="Helical" evidence="9">
    <location>
        <begin position="397"/>
        <end position="419"/>
    </location>
</feature>